<organism evidence="10 11">
    <name type="scientific">Nocardia colli</name>
    <dbReference type="NCBI Taxonomy" id="2545717"/>
    <lineage>
        <taxon>Bacteria</taxon>
        <taxon>Bacillati</taxon>
        <taxon>Actinomycetota</taxon>
        <taxon>Actinomycetes</taxon>
        <taxon>Mycobacteriales</taxon>
        <taxon>Nocardiaceae</taxon>
        <taxon>Nocardia</taxon>
    </lineage>
</organism>
<evidence type="ECO:0000256" key="8">
    <source>
        <dbReference type="RuleBase" id="RU000461"/>
    </source>
</evidence>
<dbReference type="GO" id="GO:0020037">
    <property type="term" value="F:heme binding"/>
    <property type="evidence" value="ECO:0007669"/>
    <property type="project" value="InterPro"/>
</dbReference>
<dbReference type="InterPro" id="IPR017972">
    <property type="entry name" value="Cyt_P450_CS"/>
</dbReference>
<evidence type="ECO:0000313" key="10">
    <source>
        <dbReference type="EMBL" id="KAA8884755.1"/>
    </source>
</evidence>
<dbReference type="CDD" id="cd11029">
    <property type="entry name" value="CYP107-like"/>
    <property type="match status" value="1"/>
</dbReference>
<dbReference type="PANTHER" id="PTHR46696:SF1">
    <property type="entry name" value="CYTOCHROME P450 YJIB-RELATED"/>
    <property type="match status" value="1"/>
</dbReference>
<evidence type="ECO:0000256" key="2">
    <source>
        <dbReference type="ARBA" id="ARBA00010617"/>
    </source>
</evidence>
<dbReference type="InterPro" id="IPR036396">
    <property type="entry name" value="Cyt_P450_sf"/>
</dbReference>
<gene>
    <name evidence="10" type="ORF">F3087_32820</name>
</gene>
<evidence type="ECO:0000256" key="6">
    <source>
        <dbReference type="ARBA" id="ARBA00023004"/>
    </source>
</evidence>
<dbReference type="EMBL" id="VXLC01000018">
    <property type="protein sequence ID" value="KAA8884755.1"/>
    <property type="molecule type" value="Genomic_DNA"/>
</dbReference>
<evidence type="ECO:0000256" key="4">
    <source>
        <dbReference type="ARBA" id="ARBA00022723"/>
    </source>
</evidence>
<evidence type="ECO:0000256" key="3">
    <source>
        <dbReference type="ARBA" id="ARBA00022617"/>
    </source>
</evidence>
<keyword evidence="4 8" id="KW-0479">Metal-binding</keyword>
<evidence type="ECO:0000256" key="5">
    <source>
        <dbReference type="ARBA" id="ARBA00023002"/>
    </source>
</evidence>
<dbReference type="Proteomes" id="UP000323876">
    <property type="component" value="Unassembled WGS sequence"/>
</dbReference>
<keyword evidence="7 8" id="KW-0503">Monooxygenase</keyword>
<dbReference type="AlphaFoldDB" id="A0A5N0E9E5"/>
<dbReference type="Gene3D" id="1.10.630.10">
    <property type="entry name" value="Cytochrome P450"/>
    <property type="match status" value="1"/>
</dbReference>
<dbReference type="PROSITE" id="PS00086">
    <property type="entry name" value="CYTOCHROME_P450"/>
    <property type="match status" value="1"/>
</dbReference>
<evidence type="ECO:0000313" key="11">
    <source>
        <dbReference type="Proteomes" id="UP000323876"/>
    </source>
</evidence>
<keyword evidence="11" id="KW-1185">Reference proteome</keyword>
<dbReference type="GO" id="GO:0016705">
    <property type="term" value="F:oxidoreductase activity, acting on paired donors, with incorporation or reduction of molecular oxygen"/>
    <property type="evidence" value="ECO:0007669"/>
    <property type="project" value="InterPro"/>
</dbReference>
<evidence type="ECO:0000256" key="1">
    <source>
        <dbReference type="ARBA" id="ARBA00001971"/>
    </source>
</evidence>
<dbReference type="PRINTS" id="PR00359">
    <property type="entry name" value="BP450"/>
</dbReference>
<evidence type="ECO:0000256" key="7">
    <source>
        <dbReference type="ARBA" id="ARBA00023033"/>
    </source>
</evidence>
<keyword evidence="3 8" id="KW-0349">Heme</keyword>
<dbReference type="Pfam" id="PF00067">
    <property type="entry name" value="p450"/>
    <property type="match status" value="1"/>
</dbReference>
<feature type="region of interest" description="Disordered" evidence="9">
    <location>
        <begin position="56"/>
        <end position="76"/>
    </location>
</feature>
<reference evidence="10 11" key="1">
    <citation type="submission" date="2019-09" db="EMBL/GenBank/DDBJ databases">
        <authorList>
            <person name="Wang X."/>
        </authorList>
    </citation>
    <scope>NUCLEOTIDE SEQUENCE [LARGE SCALE GENOMIC DNA]</scope>
    <source>
        <strain evidence="10 11">CICC 11023</strain>
    </source>
</reference>
<proteinExistence type="inferred from homology"/>
<keyword evidence="6 8" id="KW-0408">Iron</keyword>
<comment type="similarity">
    <text evidence="2 8">Belongs to the cytochrome P450 family.</text>
</comment>
<keyword evidence="5 8" id="KW-0560">Oxidoreductase</keyword>
<dbReference type="InterPro" id="IPR001128">
    <property type="entry name" value="Cyt_P450"/>
</dbReference>
<sequence>MKQLPAEFFHTPYAFYQQLRADGPVHQIRLPNGVRAWLVVDYDAVKAVLRHSDIRKDPSTETGAKARQSAAGDSGVTAANQRLSHHLLNADPPRHSRLRKLVTPAFAPARMEALASRVTAIADELLDRIAAADPAEPVDLLEEYAFPLPITVICELIGVPVEDRAQFREWSAAVVDVSMSEPQAMRAATDALVDYFDRLVELRRERGLGDDLISHLLTATEDGDRLSHDELISMVFLILVAGHETTVNLIGNTVLTLLTDPPRYHALREDPDTVAPLVEEVLRHNGPVNVATLRYTNAPITLGGTEIPAGELVLVALASANRDERHFTDPATFDPDRPANHIAFGHGIHYCLGAGLARLEARIALTRLVARFPDLRLAVDADELRWRGSILIRGLLDLPVDPAAGPAHSTGAQVRPAGVQVLNRIAD</sequence>
<dbReference type="GO" id="GO:0005506">
    <property type="term" value="F:iron ion binding"/>
    <property type="evidence" value="ECO:0007669"/>
    <property type="project" value="InterPro"/>
</dbReference>
<protein>
    <submittedName>
        <fullName evidence="10">Cytochrome P450</fullName>
    </submittedName>
</protein>
<accession>A0A5N0E9E5</accession>
<evidence type="ECO:0000256" key="9">
    <source>
        <dbReference type="SAM" id="MobiDB-lite"/>
    </source>
</evidence>
<dbReference type="PANTHER" id="PTHR46696">
    <property type="entry name" value="P450, PUTATIVE (EUROFUNG)-RELATED"/>
    <property type="match status" value="1"/>
</dbReference>
<dbReference type="SUPFAM" id="SSF48264">
    <property type="entry name" value="Cytochrome P450"/>
    <property type="match status" value="1"/>
</dbReference>
<dbReference type="GO" id="GO:0004497">
    <property type="term" value="F:monooxygenase activity"/>
    <property type="evidence" value="ECO:0007669"/>
    <property type="project" value="UniProtKB-KW"/>
</dbReference>
<dbReference type="FunFam" id="1.10.630.10:FF:000018">
    <property type="entry name" value="Cytochrome P450 monooxygenase"/>
    <property type="match status" value="1"/>
</dbReference>
<dbReference type="OrthoDB" id="142769at2"/>
<name>A0A5N0E9E5_9NOCA</name>
<dbReference type="InterPro" id="IPR002397">
    <property type="entry name" value="Cyt_P450_B"/>
</dbReference>
<comment type="caution">
    <text evidence="10">The sequence shown here is derived from an EMBL/GenBank/DDBJ whole genome shotgun (WGS) entry which is preliminary data.</text>
</comment>
<dbReference type="RefSeq" id="WP_150405974.1">
    <property type="nucleotide sequence ID" value="NZ_VXLC01000018.1"/>
</dbReference>
<comment type="cofactor">
    <cofactor evidence="1">
        <name>heme</name>
        <dbReference type="ChEBI" id="CHEBI:30413"/>
    </cofactor>
</comment>